<evidence type="ECO:0000313" key="2">
    <source>
        <dbReference type="Proteomes" id="UP001417504"/>
    </source>
</evidence>
<organism evidence="1 2">
    <name type="scientific">Stephania japonica</name>
    <dbReference type="NCBI Taxonomy" id="461633"/>
    <lineage>
        <taxon>Eukaryota</taxon>
        <taxon>Viridiplantae</taxon>
        <taxon>Streptophyta</taxon>
        <taxon>Embryophyta</taxon>
        <taxon>Tracheophyta</taxon>
        <taxon>Spermatophyta</taxon>
        <taxon>Magnoliopsida</taxon>
        <taxon>Ranunculales</taxon>
        <taxon>Menispermaceae</taxon>
        <taxon>Menispermoideae</taxon>
        <taxon>Cissampelideae</taxon>
        <taxon>Stephania</taxon>
    </lineage>
</organism>
<reference evidence="1 2" key="1">
    <citation type="submission" date="2024-01" db="EMBL/GenBank/DDBJ databases">
        <title>Genome assemblies of Stephania.</title>
        <authorList>
            <person name="Yang L."/>
        </authorList>
    </citation>
    <scope>NUCLEOTIDE SEQUENCE [LARGE SCALE GENOMIC DNA]</scope>
    <source>
        <strain evidence="1">QJT</strain>
        <tissue evidence="1">Leaf</tissue>
    </source>
</reference>
<name>A0AAP0IK05_9MAGN</name>
<comment type="caution">
    <text evidence="1">The sequence shown here is derived from an EMBL/GenBank/DDBJ whole genome shotgun (WGS) entry which is preliminary data.</text>
</comment>
<accession>A0AAP0IK05</accession>
<dbReference type="EMBL" id="JBBNAE010000006">
    <property type="protein sequence ID" value="KAK9116720.1"/>
    <property type="molecule type" value="Genomic_DNA"/>
</dbReference>
<gene>
    <name evidence="1" type="ORF">Sjap_015667</name>
</gene>
<dbReference type="AlphaFoldDB" id="A0AAP0IK05"/>
<proteinExistence type="predicted"/>
<protein>
    <submittedName>
        <fullName evidence="1">Uncharacterized protein</fullName>
    </submittedName>
</protein>
<sequence>MQGKRKSQKPKIAKEETDIDFSFDGKGEFEDVEIYVNFDERPKFYVGDEDFIEDRVVFGDDGHVIKVISQSASPQVLETVVDNGVVDNYLIEKGVETKVKFTMANTFVH</sequence>
<keyword evidence="2" id="KW-1185">Reference proteome</keyword>
<dbReference type="Proteomes" id="UP001417504">
    <property type="component" value="Unassembled WGS sequence"/>
</dbReference>
<evidence type="ECO:0000313" key="1">
    <source>
        <dbReference type="EMBL" id="KAK9116720.1"/>
    </source>
</evidence>